<evidence type="ECO:0000259" key="8">
    <source>
        <dbReference type="Pfam" id="PF01029"/>
    </source>
</evidence>
<comment type="similarity">
    <text evidence="1 6">Belongs to the NusB family.</text>
</comment>
<sequence>MGVRRRGREYALQMLYAMDLTEYLPDEVFAGFNAIQDLNRDAFYYARRLVDGVHGHLDEIDAVLTRFAEHWKIHRMAVVDRNLLRLGVYELMFLKEIPFPIVINEALEIVKEFSDQEGTQFVNGILDAASKEFRPDETGLKGRARKAAVASDAPEEPPTPA</sequence>
<dbReference type="AlphaFoldDB" id="A0AA48K805"/>
<dbReference type="SUPFAM" id="SSF48013">
    <property type="entry name" value="NusB-like"/>
    <property type="match status" value="1"/>
</dbReference>
<feature type="region of interest" description="Disordered" evidence="7">
    <location>
        <begin position="137"/>
        <end position="161"/>
    </location>
</feature>
<accession>A0AA48K805</accession>
<dbReference type="RefSeq" id="WP_316414522.1">
    <property type="nucleotide sequence ID" value="NZ_AP027080.1"/>
</dbReference>
<evidence type="ECO:0000256" key="2">
    <source>
        <dbReference type="ARBA" id="ARBA00022814"/>
    </source>
</evidence>
<dbReference type="PANTHER" id="PTHR11078">
    <property type="entry name" value="N UTILIZATION SUBSTANCE PROTEIN B-RELATED"/>
    <property type="match status" value="1"/>
</dbReference>
<proteinExistence type="inferred from homology"/>
<dbReference type="InterPro" id="IPR011605">
    <property type="entry name" value="NusB_fam"/>
</dbReference>
<evidence type="ECO:0000256" key="5">
    <source>
        <dbReference type="ARBA" id="ARBA00023163"/>
    </source>
</evidence>
<evidence type="ECO:0000313" key="10">
    <source>
        <dbReference type="Proteomes" id="UP001238179"/>
    </source>
</evidence>
<dbReference type="CDD" id="cd00619">
    <property type="entry name" value="Terminator_NusB"/>
    <property type="match status" value="1"/>
</dbReference>
<keyword evidence="4 6" id="KW-0805">Transcription regulation</keyword>
<dbReference type="GO" id="GO:0005829">
    <property type="term" value="C:cytosol"/>
    <property type="evidence" value="ECO:0007669"/>
    <property type="project" value="TreeGrafter"/>
</dbReference>
<evidence type="ECO:0000256" key="4">
    <source>
        <dbReference type="ARBA" id="ARBA00023015"/>
    </source>
</evidence>
<dbReference type="KEGG" id="msil:METEAL_08040"/>
<dbReference type="Proteomes" id="UP001238179">
    <property type="component" value="Chromosome"/>
</dbReference>
<name>A0AA48K805_9BACT</name>
<dbReference type="GO" id="GO:0003723">
    <property type="term" value="F:RNA binding"/>
    <property type="evidence" value="ECO:0007669"/>
    <property type="project" value="UniProtKB-UniRule"/>
</dbReference>
<dbReference type="InterPro" id="IPR006027">
    <property type="entry name" value="NusB_RsmB_TIM44"/>
</dbReference>
<keyword evidence="10" id="KW-1185">Reference proteome</keyword>
<dbReference type="GO" id="GO:0031564">
    <property type="term" value="P:transcription antitermination"/>
    <property type="evidence" value="ECO:0007669"/>
    <property type="project" value="UniProtKB-KW"/>
</dbReference>
<dbReference type="PANTHER" id="PTHR11078:SF3">
    <property type="entry name" value="ANTITERMINATION NUSB DOMAIN-CONTAINING PROTEIN"/>
    <property type="match status" value="1"/>
</dbReference>
<keyword evidence="5 6" id="KW-0804">Transcription</keyword>
<dbReference type="InterPro" id="IPR035926">
    <property type="entry name" value="NusB-like_sf"/>
</dbReference>
<feature type="domain" description="NusB/RsmB/TIM44" evidence="8">
    <location>
        <begin position="7"/>
        <end position="130"/>
    </location>
</feature>
<evidence type="ECO:0000256" key="7">
    <source>
        <dbReference type="SAM" id="MobiDB-lite"/>
    </source>
</evidence>
<organism evidence="9 10">
    <name type="scientific">Mesoterricola silvestris</name>
    <dbReference type="NCBI Taxonomy" id="2927979"/>
    <lineage>
        <taxon>Bacteria</taxon>
        <taxon>Pseudomonadati</taxon>
        <taxon>Acidobacteriota</taxon>
        <taxon>Holophagae</taxon>
        <taxon>Holophagales</taxon>
        <taxon>Holophagaceae</taxon>
        <taxon>Mesoterricola</taxon>
    </lineage>
</organism>
<keyword evidence="3 6" id="KW-0694">RNA-binding</keyword>
<reference evidence="10" key="1">
    <citation type="journal article" date="2023" name="Int. J. Syst. Evol. Microbiol.">
        <title>Mesoterricola silvestris gen. nov., sp. nov., Mesoterricola sediminis sp. nov., Geothrix oryzae sp. nov., Geothrix edaphica sp. nov., Geothrix rubra sp. nov., and Geothrix limicola sp. nov., six novel members of Acidobacteriota isolated from soils.</title>
        <authorList>
            <person name="Itoh H."/>
            <person name="Sugisawa Y."/>
            <person name="Mise K."/>
            <person name="Xu Z."/>
            <person name="Kuniyasu M."/>
            <person name="Ushijima N."/>
            <person name="Kawano K."/>
            <person name="Kobayashi E."/>
            <person name="Shiratori Y."/>
            <person name="Masuda Y."/>
            <person name="Senoo K."/>
        </authorList>
    </citation>
    <scope>NUCLEOTIDE SEQUENCE [LARGE SCALE GENOMIC DNA]</scope>
    <source>
        <strain evidence="10">W79</strain>
    </source>
</reference>
<evidence type="ECO:0000256" key="3">
    <source>
        <dbReference type="ARBA" id="ARBA00022884"/>
    </source>
</evidence>
<dbReference type="HAMAP" id="MF_00073">
    <property type="entry name" value="NusB"/>
    <property type="match status" value="1"/>
</dbReference>
<evidence type="ECO:0000256" key="1">
    <source>
        <dbReference type="ARBA" id="ARBA00005952"/>
    </source>
</evidence>
<dbReference type="EMBL" id="AP027080">
    <property type="protein sequence ID" value="BDU71630.1"/>
    <property type="molecule type" value="Genomic_DNA"/>
</dbReference>
<gene>
    <name evidence="6 9" type="primary">nusB</name>
    <name evidence="9" type="ORF">METEAL_08040</name>
</gene>
<comment type="function">
    <text evidence="6">Involved in transcription antitermination. Required for transcription of ribosomal RNA (rRNA) genes. Binds specifically to the boxA antiterminator sequence of the ribosomal RNA (rrn) operons.</text>
</comment>
<evidence type="ECO:0000256" key="6">
    <source>
        <dbReference type="HAMAP-Rule" id="MF_00073"/>
    </source>
</evidence>
<dbReference type="NCBIfam" id="TIGR01951">
    <property type="entry name" value="nusB"/>
    <property type="match status" value="1"/>
</dbReference>
<keyword evidence="2 6" id="KW-0889">Transcription antitermination</keyword>
<dbReference type="Pfam" id="PF01029">
    <property type="entry name" value="NusB"/>
    <property type="match status" value="1"/>
</dbReference>
<dbReference type="GO" id="GO:0006353">
    <property type="term" value="P:DNA-templated transcription termination"/>
    <property type="evidence" value="ECO:0007669"/>
    <property type="project" value="UniProtKB-UniRule"/>
</dbReference>
<protein>
    <recommendedName>
        <fullName evidence="6">Transcription antitermination protein NusB</fullName>
    </recommendedName>
    <alternativeName>
        <fullName evidence="6">Antitermination factor NusB</fullName>
    </alternativeName>
</protein>
<dbReference type="Gene3D" id="1.10.940.10">
    <property type="entry name" value="NusB-like"/>
    <property type="match status" value="1"/>
</dbReference>
<evidence type="ECO:0000313" key="9">
    <source>
        <dbReference type="EMBL" id="BDU71630.1"/>
    </source>
</evidence>